<evidence type="ECO:0000259" key="4">
    <source>
        <dbReference type="PROSITE" id="PS01124"/>
    </source>
</evidence>
<dbReference type="InterPro" id="IPR018060">
    <property type="entry name" value="HTH_AraC"/>
</dbReference>
<keyword evidence="3" id="KW-0804">Transcription</keyword>
<dbReference type="OrthoDB" id="9816214at2"/>
<proteinExistence type="predicted"/>
<dbReference type="GO" id="GO:0043565">
    <property type="term" value="F:sequence-specific DNA binding"/>
    <property type="evidence" value="ECO:0007669"/>
    <property type="project" value="InterPro"/>
</dbReference>
<evidence type="ECO:0000313" key="5">
    <source>
        <dbReference type="EMBL" id="RWY47376.1"/>
    </source>
</evidence>
<evidence type="ECO:0000313" key="6">
    <source>
        <dbReference type="Proteomes" id="UP000286701"/>
    </source>
</evidence>
<keyword evidence="6" id="KW-1185">Reference proteome</keyword>
<dbReference type="GO" id="GO:0003700">
    <property type="term" value="F:DNA-binding transcription factor activity"/>
    <property type="evidence" value="ECO:0007669"/>
    <property type="project" value="InterPro"/>
</dbReference>
<dbReference type="SMART" id="SM00342">
    <property type="entry name" value="HTH_ARAC"/>
    <property type="match status" value="1"/>
</dbReference>
<name>A0A444MI25_9SPHI</name>
<dbReference type="Pfam" id="PF12833">
    <property type="entry name" value="HTH_18"/>
    <property type="match status" value="1"/>
</dbReference>
<feature type="domain" description="HTH araC/xylS-type" evidence="4">
    <location>
        <begin position="222"/>
        <end position="305"/>
    </location>
</feature>
<dbReference type="Proteomes" id="UP000286701">
    <property type="component" value="Unassembled WGS sequence"/>
</dbReference>
<reference evidence="5 6" key="1">
    <citation type="submission" date="2019-01" db="EMBL/GenBank/DDBJ databases">
        <title>Mucilaginibacter antarcticum sp. nov., isolated from antarctic soil.</title>
        <authorList>
            <person name="Yan Y.-Q."/>
            <person name="Du Z.-J."/>
        </authorList>
    </citation>
    <scope>NUCLEOTIDE SEQUENCE [LARGE SCALE GENOMIC DNA]</scope>
    <source>
        <strain evidence="5 6">F01003</strain>
    </source>
</reference>
<dbReference type="EMBL" id="SBIW01000026">
    <property type="protein sequence ID" value="RWY47376.1"/>
    <property type="molecule type" value="Genomic_DNA"/>
</dbReference>
<organism evidence="5 6">
    <name type="scientific">Mucilaginibacter gilvus</name>
    <dbReference type="NCBI Taxonomy" id="2305909"/>
    <lineage>
        <taxon>Bacteria</taxon>
        <taxon>Pseudomonadati</taxon>
        <taxon>Bacteroidota</taxon>
        <taxon>Sphingobacteriia</taxon>
        <taxon>Sphingobacteriales</taxon>
        <taxon>Sphingobacteriaceae</taxon>
        <taxon>Mucilaginibacter</taxon>
    </lineage>
</organism>
<dbReference type="SUPFAM" id="SSF46689">
    <property type="entry name" value="Homeodomain-like"/>
    <property type="match status" value="1"/>
</dbReference>
<gene>
    <name evidence="5" type="ORF">EPL05_22020</name>
</gene>
<evidence type="ECO:0000256" key="3">
    <source>
        <dbReference type="ARBA" id="ARBA00023163"/>
    </source>
</evidence>
<comment type="caution">
    <text evidence="5">The sequence shown here is derived from an EMBL/GenBank/DDBJ whole genome shotgun (WGS) entry which is preliminary data.</text>
</comment>
<dbReference type="InterPro" id="IPR009057">
    <property type="entry name" value="Homeodomain-like_sf"/>
</dbReference>
<dbReference type="PANTHER" id="PTHR43280:SF32">
    <property type="entry name" value="TRANSCRIPTIONAL REGULATORY PROTEIN"/>
    <property type="match status" value="1"/>
</dbReference>
<protein>
    <submittedName>
        <fullName evidence="5">AraC family transcriptional regulator</fullName>
    </submittedName>
</protein>
<dbReference type="PANTHER" id="PTHR43280">
    <property type="entry name" value="ARAC-FAMILY TRANSCRIPTIONAL REGULATOR"/>
    <property type="match status" value="1"/>
</dbReference>
<sequence>MSVKDSPYHIKSIAEYHRFMELPKPHHPLLTVVNFNEIKRKLDNVPQSIIHYFYSIALKRNFQGKLKYGQQDFDFDSGMMHFMSPKQLLTIGGHQETNVKHSGWLLLIHPDFLWNTTLAKKIKGYEYFSYKVSEALYLSEKEEVLVSGIVQNIEQEYQSSIDSYSQEVIISHIELLLTYSERFYQRQFITRKIANHKILIHLEALLIECCKGSKLAANGFPTVKYVSEKLNVSPNYLSRLLKTLTGQSTIQIIQDKLIDFAKERLSTTELSVNEIAYELGFEHPQSFSKFFKIKTNTTPLEFRNTFN</sequence>
<accession>A0A444MI25</accession>
<dbReference type="AlphaFoldDB" id="A0A444MI25"/>
<evidence type="ECO:0000256" key="1">
    <source>
        <dbReference type="ARBA" id="ARBA00023015"/>
    </source>
</evidence>
<evidence type="ECO:0000256" key="2">
    <source>
        <dbReference type="ARBA" id="ARBA00023125"/>
    </source>
</evidence>
<keyword evidence="1" id="KW-0805">Transcription regulation</keyword>
<dbReference type="Gene3D" id="1.10.10.60">
    <property type="entry name" value="Homeodomain-like"/>
    <property type="match status" value="2"/>
</dbReference>
<keyword evidence="2" id="KW-0238">DNA-binding</keyword>
<dbReference type="PROSITE" id="PS01124">
    <property type="entry name" value="HTH_ARAC_FAMILY_2"/>
    <property type="match status" value="1"/>
</dbReference>